<dbReference type="AlphaFoldDB" id="A0AAW4X5B6"/>
<comment type="caution">
    <text evidence="1">The sequence shown here is derived from an EMBL/GenBank/DDBJ whole genome shotgun (WGS) entry which is preliminary data.</text>
</comment>
<reference evidence="1" key="1">
    <citation type="submission" date="2021-10" db="EMBL/GenBank/DDBJ databases">
        <title>Evolutionary history and lifestyle of the vertebrate symbiont Limosilactobacillus reuteri.</title>
        <authorList>
            <person name="Zheng J."/>
            <person name="Li F."/>
            <person name="Gaenzle M."/>
            <person name="Walter J."/>
        </authorList>
    </citation>
    <scope>NUCLEOTIDE SEQUENCE</scope>
    <source>
        <strain evidence="1">GQ_1_3_1</strain>
    </source>
</reference>
<proteinExistence type="predicted"/>
<protein>
    <recommendedName>
        <fullName evidence="3">DUF2187 domain-containing protein</fullName>
    </recommendedName>
</protein>
<sequence>MEREFLTGTRIILRNGFKLTVRESTREIINQGLSSDRIIVTRPYLGKIQRINVEWNDMAKLVAIEENDIYQ</sequence>
<accession>A0AAW4X5B6</accession>
<evidence type="ECO:0000313" key="2">
    <source>
        <dbReference type="Proteomes" id="UP001198026"/>
    </source>
</evidence>
<gene>
    <name evidence="1" type="ORF">LMB76_04325</name>
</gene>
<name>A0AAW4X5B6_LIMRT</name>
<dbReference type="RefSeq" id="WP_228340741.1">
    <property type="nucleotide sequence ID" value="NZ_JAJGWA010000115.1"/>
</dbReference>
<dbReference type="Proteomes" id="UP001198026">
    <property type="component" value="Unassembled WGS sequence"/>
</dbReference>
<evidence type="ECO:0008006" key="3">
    <source>
        <dbReference type="Google" id="ProtNLM"/>
    </source>
</evidence>
<evidence type="ECO:0000313" key="1">
    <source>
        <dbReference type="EMBL" id="MCC4477443.1"/>
    </source>
</evidence>
<dbReference type="EMBL" id="JAJGWB010000114">
    <property type="protein sequence ID" value="MCC4477443.1"/>
    <property type="molecule type" value="Genomic_DNA"/>
</dbReference>
<organism evidence="1 2">
    <name type="scientific">Limosilactobacillus reuteri</name>
    <name type="common">Lactobacillus reuteri</name>
    <dbReference type="NCBI Taxonomy" id="1598"/>
    <lineage>
        <taxon>Bacteria</taxon>
        <taxon>Bacillati</taxon>
        <taxon>Bacillota</taxon>
        <taxon>Bacilli</taxon>
        <taxon>Lactobacillales</taxon>
        <taxon>Lactobacillaceae</taxon>
        <taxon>Limosilactobacillus</taxon>
    </lineage>
</organism>